<organism evidence="1">
    <name type="scientific">Anguilla anguilla</name>
    <name type="common">European freshwater eel</name>
    <name type="synonym">Muraena anguilla</name>
    <dbReference type="NCBI Taxonomy" id="7936"/>
    <lineage>
        <taxon>Eukaryota</taxon>
        <taxon>Metazoa</taxon>
        <taxon>Chordata</taxon>
        <taxon>Craniata</taxon>
        <taxon>Vertebrata</taxon>
        <taxon>Euteleostomi</taxon>
        <taxon>Actinopterygii</taxon>
        <taxon>Neopterygii</taxon>
        <taxon>Teleostei</taxon>
        <taxon>Anguilliformes</taxon>
        <taxon>Anguillidae</taxon>
        <taxon>Anguilla</taxon>
    </lineage>
</organism>
<proteinExistence type="predicted"/>
<sequence length="34" mass="3963">MERTERGVVRIKFVPVTTSTIFTGRKPMNQQLLK</sequence>
<evidence type="ECO:0000313" key="1">
    <source>
        <dbReference type="EMBL" id="JAH69104.1"/>
    </source>
</evidence>
<name>A0A0E9UTA9_ANGAN</name>
<reference evidence="1" key="2">
    <citation type="journal article" date="2015" name="Fish Shellfish Immunol.">
        <title>Early steps in the European eel (Anguilla anguilla)-Vibrio vulnificus interaction in the gills: Role of the RtxA13 toxin.</title>
        <authorList>
            <person name="Callol A."/>
            <person name="Pajuelo D."/>
            <person name="Ebbesson L."/>
            <person name="Teles M."/>
            <person name="MacKenzie S."/>
            <person name="Amaro C."/>
        </authorList>
    </citation>
    <scope>NUCLEOTIDE SEQUENCE</scope>
</reference>
<protein>
    <submittedName>
        <fullName evidence="1">Uncharacterized protein</fullName>
    </submittedName>
</protein>
<accession>A0A0E9UTA9</accession>
<reference evidence="1" key="1">
    <citation type="submission" date="2014-11" db="EMBL/GenBank/DDBJ databases">
        <authorList>
            <person name="Amaro Gonzalez C."/>
        </authorList>
    </citation>
    <scope>NUCLEOTIDE SEQUENCE</scope>
</reference>
<dbReference type="AlphaFoldDB" id="A0A0E9UTA9"/>
<dbReference type="EMBL" id="GBXM01039473">
    <property type="protein sequence ID" value="JAH69104.1"/>
    <property type="molecule type" value="Transcribed_RNA"/>
</dbReference>